<dbReference type="OrthoDB" id="14339at2759"/>
<protein>
    <submittedName>
        <fullName evidence="2">Uncharacterized protein</fullName>
    </submittedName>
</protein>
<reference evidence="2 3" key="1">
    <citation type="journal article" date="2016" name="Mol. Biol. Evol.">
        <title>Comparative Genomics of Early-Diverging Mushroom-Forming Fungi Provides Insights into the Origins of Lignocellulose Decay Capabilities.</title>
        <authorList>
            <person name="Nagy L.G."/>
            <person name="Riley R."/>
            <person name="Tritt A."/>
            <person name="Adam C."/>
            <person name="Daum C."/>
            <person name="Floudas D."/>
            <person name="Sun H."/>
            <person name="Yadav J.S."/>
            <person name="Pangilinan J."/>
            <person name="Larsson K.H."/>
            <person name="Matsuura K."/>
            <person name="Barry K."/>
            <person name="Labutti K."/>
            <person name="Kuo R."/>
            <person name="Ohm R.A."/>
            <person name="Bhattacharya S.S."/>
            <person name="Shirouzu T."/>
            <person name="Yoshinaga Y."/>
            <person name="Martin F.M."/>
            <person name="Grigoriev I.V."/>
            <person name="Hibbett D.S."/>
        </authorList>
    </citation>
    <scope>NUCLEOTIDE SEQUENCE [LARGE SCALE GENOMIC DNA]</scope>
    <source>
        <strain evidence="2 3">CBS 109695</strain>
    </source>
</reference>
<accession>A0A166M2Q1</accession>
<feature type="compositionally biased region" description="Polar residues" evidence="1">
    <location>
        <begin position="30"/>
        <end position="41"/>
    </location>
</feature>
<keyword evidence="3" id="KW-1185">Reference proteome</keyword>
<feature type="region of interest" description="Disordered" evidence="1">
    <location>
        <begin position="11"/>
        <end position="55"/>
    </location>
</feature>
<feature type="compositionally biased region" description="Low complexity" evidence="1">
    <location>
        <begin position="42"/>
        <end position="55"/>
    </location>
</feature>
<dbReference type="PANTHER" id="PTHR37332">
    <property type="entry name" value="EXPRESSED PROTEIN"/>
    <property type="match status" value="1"/>
</dbReference>
<gene>
    <name evidence="2" type="ORF">FIBSPDRAFT_785646</name>
</gene>
<proteinExistence type="predicted"/>
<dbReference type="PANTHER" id="PTHR37332:SF1">
    <property type="entry name" value="ELMO DOMAIN-CONTAINING PROTEIN"/>
    <property type="match status" value="1"/>
</dbReference>
<dbReference type="EMBL" id="KV417531">
    <property type="protein sequence ID" value="KZP23575.1"/>
    <property type="molecule type" value="Genomic_DNA"/>
</dbReference>
<name>A0A166M2Q1_9AGAM</name>
<evidence type="ECO:0000313" key="2">
    <source>
        <dbReference type="EMBL" id="KZP23575.1"/>
    </source>
</evidence>
<dbReference type="AlphaFoldDB" id="A0A166M2Q1"/>
<evidence type="ECO:0000256" key="1">
    <source>
        <dbReference type="SAM" id="MobiDB-lite"/>
    </source>
</evidence>
<sequence>MSSFSGPSLIMALSGGPADGPRPTMRRKSSAQNLLSSFKTNPTPSASPVPSSASVTGSLPMFAPAPTSAGARDFDAQSLYSDTTTLVNGGGPATLPAGTSVEYLRDLVQKRIITLTYLRNVHEGRSHWFHTIVMTRTELDRVFNNTEMKKRTKQFAILGMSLSSLLEIHQPQDLLRGLLNTLNEYDQSKEDSDKPKKRLFKTRIAKRHGVGGFAEYAYSDGADASYLVAPHMPFPLDYHQTLLSLLDVLSEVYAKISRILGPSPFPHSSQHMMGPLGLLAPHPGVSYLFSSTEASNKDDMRDEGSLWGIAHGSTTQNPVGGAMAGYANAGPGLTAGGMGSPPPSWTPALADMVLKVDVKFKKITAVLLKELDTFARNGIKDELASLDPLLRNVAVTDDGREQYDFDGYL</sequence>
<dbReference type="Proteomes" id="UP000076532">
    <property type="component" value="Unassembled WGS sequence"/>
</dbReference>
<organism evidence="2 3">
    <name type="scientific">Athelia psychrophila</name>
    <dbReference type="NCBI Taxonomy" id="1759441"/>
    <lineage>
        <taxon>Eukaryota</taxon>
        <taxon>Fungi</taxon>
        <taxon>Dikarya</taxon>
        <taxon>Basidiomycota</taxon>
        <taxon>Agaricomycotina</taxon>
        <taxon>Agaricomycetes</taxon>
        <taxon>Agaricomycetidae</taxon>
        <taxon>Atheliales</taxon>
        <taxon>Atheliaceae</taxon>
        <taxon>Athelia</taxon>
    </lineage>
</organism>
<evidence type="ECO:0000313" key="3">
    <source>
        <dbReference type="Proteomes" id="UP000076532"/>
    </source>
</evidence>